<evidence type="ECO:0000313" key="2">
    <source>
        <dbReference type="EMBL" id="KAK9867582.1"/>
    </source>
</evidence>
<feature type="compositionally biased region" description="Gly residues" evidence="1">
    <location>
        <begin position="464"/>
        <end position="481"/>
    </location>
</feature>
<feature type="region of interest" description="Disordered" evidence="1">
    <location>
        <begin position="385"/>
        <end position="492"/>
    </location>
</feature>
<feature type="compositionally biased region" description="Gly residues" evidence="1">
    <location>
        <begin position="434"/>
        <end position="456"/>
    </location>
</feature>
<name>A0AAW1TCJ9_9CHLO</name>
<organism evidence="2 3">
    <name type="scientific">Apatococcus fuscideae</name>
    <dbReference type="NCBI Taxonomy" id="2026836"/>
    <lineage>
        <taxon>Eukaryota</taxon>
        <taxon>Viridiplantae</taxon>
        <taxon>Chlorophyta</taxon>
        <taxon>core chlorophytes</taxon>
        <taxon>Trebouxiophyceae</taxon>
        <taxon>Chlorellales</taxon>
        <taxon>Chlorellaceae</taxon>
        <taxon>Apatococcus</taxon>
    </lineage>
</organism>
<feature type="compositionally biased region" description="Basic and acidic residues" evidence="1">
    <location>
        <begin position="170"/>
        <end position="189"/>
    </location>
</feature>
<feature type="compositionally biased region" description="Basic and acidic residues" evidence="1">
    <location>
        <begin position="329"/>
        <end position="345"/>
    </location>
</feature>
<keyword evidence="3" id="KW-1185">Reference proteome</keyword>
<dbReference type="AlphaFoldDB" id="A0AAW1TCJ9"/>
<feature type="compositionally biased region" description="Low complexity" evidence="1">
    <location>
        <begin position="482"/>
        <end position="492"/>
    </location>
</feature>
<feature type="compositionally biased region" description="Basic and acidic residues" evidence="1">
    <location>
        <begin position="1"/>
        <end position="20"/>
    </location>
</feature>
<feature type="compositionally biased region" description="Gly residues" evidence="1">
    <location>
        <begin position="393"/>
        <end position="404"/>
    </location>
</feature>
<evidence type="ECO:0000256" key="1">
    <source>
        <dbReference type="SAM" id="MobiDB-lite"/>
    </source>
</evidence>
<feature type="compositionally biased region" description="Basic and acidic residues" evidence="1">
    <location>
        <begin position="28"/>
        <end position="127"/>
    </location>
</feature>
<feature type="region of interest" description="Disordered" evidence="1">
    <location>
        <begin position="1"/>
        <end position="345"/>
    </location>
</feature>
<reference evidence="2 3" key="1">
    <citation type="journal article" date="2024" name="Nat. Commun.">
        <title>Phylogenomics reveals the evolutionary origins of lichenization in chlorophyte algae.</title>
        <authorList>
            <person name="Puginier C."/>
            <person name="Libourel C."/>
            <person name="Otte J."/>
            <person name="Skaloud P."/>
            <person name="Haon M."/>
            <person name="Grisel S."/>
            <person name="Petersen M."/>
            <person name="Berrin J.G."/>
            <person name="Delaux P.M."/>
            <person name="Dal Grande F."/>
            <person name="Keller J."/>
        </authorList>
    </citation>
    <scope>NUCLEOTIDE SEQUENCE [LARGE SCALE GENOMIC DNA]</scope>
    <source>
        <strain evidence="2 3">SAG 2523</strain>
    </source>
</reference>
<accession>A0AAW1TCJ9</accession>
<protein>
    <submittedName>
        <fullName evidence="2">Uncharacterized protein</fullName>
    </submittedName>
</protein>
<dbReference type="Proteomes" id="UP001485043">
    <property type="component" value="Unassembled WGS sequence"/>
</dbReference>
<feature type="compositionally biased region" description="Basic and acidic residues" evidence="1">
    <location>
        <begin position="205"/>
        <end position="229"/>
    </location>
</feature>
<dbReference type="EMBL" id="JALJOV010000077">
    <property type="protein sequence ID" value="KAK9867582.1"/>
    <property type="molecule type" value="Genomic_DNA"/>
</dbReference>
<feature type="compositionally biased region" description="Low complexity" evidence="1">
    <location>
        <begin position="419"/>
        <end position="430"/>
    </location>
</feature>
<evidence type="ECO:0000313" key="3">
    <source>
        <dbReference type="Proteomes" id="UP001485043"/>
    </source>
</evidence>
<proteinExistence type="predicted"/>
<comment type="caution">
    <text evidence="2">The sequence shown here is derived from an EMBL/GenBank/DDBJ whole genome shotgun (WGS) entry which is preliminary data.</text>
</comment>
<gene>
    <name evidence="2" type="ORF">WJX84_006896</name>
</gene>
<sequence length="492" mass="53578">MGSVRPDRSHNKRHRDDRDQQGPISPVRDSRRDTERDYKRSRHEDTGPGRAEELPRRRDRDRERPPERERVDRNKLRERPRDADRPRLAREREPEKEHLRERSDRPQSRPRAREEGRQLHPDVDDRWQGGLPTPQASPARGMQHGREPRRERERTQHPESHSLPGPPHVEGSHRGQREGPSPARRDAPSLRDAPPLGRNPSGREPPARELAASRDPSRRDPSAGRRDPSAGRQRSPIPGRDPSHWQGTSPAAGPGRTLDMHPPAPRLGPLQDTRDMPPPGPNYGQDQGPYGQQRGGDTQRGTGRGGRILPPGRGGGRRMADDGGSYDLHAGRARDETPMRGREPDFLEPMLQDEGMGFGPGDGMGGGPARGMGMRGGMRGQGRLGYNNRGAMQGRGPGRGGRGRGPMMPMDGPPGGGYPIRPGMGPRGPIDLAGPGGRFGGRGGGSGQGPGWGPRGGFPSDIGLTGGRFGPGGRMGRGGRWPAGRAHAGWCG</sequence>
<feature type="compositionally biased region" description="Basic and acidic residues" evidence="1">
    <location>
        <begin position="144"/>
        <end position="160"/>
    </location>
</feature>
<feature type="compositionally biased region" description="Low complexity" evidence="1">
    <location>
        <begin position="291"/>
        <end position="311"/>
    </location>
</feature>